<gene>
    <name evidence="11" type="ORF">H8K36_16800</name>
</gene>
<evidence type="ECO:0000256" key="6">
    <source>
        <dbReference type="ARBA" id="ARBA00037589"/>
    </source>
</evidence>
<dbReference type="SUPFAM" id="SSF69618">
    <property type="entry name" value="HemD-like"/>
    <property type="match status" value="1"/>
</dbReference>
<feature type="domain" description="Tetrapyrrole biosynthesis uroporphyrinogen III synthase" evidence="10">
    <location>
        <begin position="16"/>
        <end position="242"/>
    </location>
</feature>
<keyword evidence="12" id="KW-1185">Reference proteome</keyword>
<dbReference type="AlphaFoldDB" id="A0A923HTH5"/>
<organism evidence="11 12">
    <name type="scientific">Undibacterium nitidum</name>
    <dbReference type="NCBI Taxonomy" id="2762298"/>
    <lineage>
        <taxon>Bacteria</taxon>
        <taxon>Pseudomonadati</taxon>
        <taxon>Pseudomonadota</taxon>
        <taxon>Betaproteobacteria</taxon>
        <taxon>Burkholderiales</taxon>
        <taxon>Oxalobacteraceae</taxon>
        <taxon>Undibacterium</taxon>
    </lineage>
</organism>
<evidence type="ECO:0000256" key="9">
    <source>
        <dbReference type="RuleBase" id="RU366031"/>
    </source>
</evidence>
<evidence type="ECO:0000256" key="1">
    <source>
        <dbReference type="ARBA" id="ARBA00004772"/>
    </source>
</evidence>
<proteinExistence type="inferred from homology"/>
<evidence type="ECO:0000256" key="4">
    <source>
        <dbReference type="ARBA" id="ARBA00023239"/>
    </source>
</evidence>
<evidence type="ECO:0000313" key="11">
    <source>
        <dbReference type="EMBL" id="MBC3883055.1"/>
    </source>
</evidence>
<dbReference type="InterPro" id="IPR003754">
    <property type="entry name" value="4pyrrol_synth_uPrphyn_synth"/>
</dbReference>
<dbReference type="EC" id="4.2.1.75" evidence="3 9"/>
<dbReference type="Pfam" id="PF02602">
    <property type="entry name" value="HEM4"/>
    <property type="match status" value="1"/>
</dbReference>
<evidence type="ECO:0000256" key="5">
    <source>
        <dbReference type="ARBA" id="ARBA00023244"/>
    </source>
</evidence>
<evidence type="ECO:0000313" key="12">
    <source>
        <dbReference type="Proteomes" id="UP000627446"/>
    </source>
</evidence>
<dbReference type="GO" id="GO:0006782">
    <property type="term" value="P:protoporphyrinogen IX biosynthetic process"/>
    <property type="evidence" value="ECO:0007669"/>
    <property type="project" value="UniProtKB-UniRule"/>
</dbReference>
<protein>
    <recommendedName>
        <fullName evidence="7 9">Uroporphyrinogen-III synthase</fullName>
        <ecNumber evidence="3 9">4.2.1.75</ecNumber>
    </recommendedName>
</protein>
<dbReference type="CDD" id="cd06578">
    <property type="entry name" value="HemD"/>
    <property type="match status" value="1"/>
</dbReference>
<reference evidence="11" key="1">
    <citation type="submission" date="2020-08" db="EMBL/GenBank/DDBJ databases">
        <title>Novel species isolated from subtropical streams in China.</title>
        <authorList>
            <person name="Lu H."/>
        </authorList>
    </citation>
    <scope>NUCLEOTIDE SEQUENCE</scope>
    <source>
        <strain evidence="11">LX22W</strain>
    </source>
</reference>
<evidence type="ECO:0000256" key="3">
    <source>
        <dbReference type="ARBA" id="ARBA00013109"/>
    </source>
</evidence>
<dbReference type="Gene3D" id="3.40.50.10090">
    <property type="match status" value="2"/>
</dbReference>
<sequence length="261" mass="29030">MLSPVVITRPERQSQELISLLQKQGKTCVSFPMFEIAALDNTTDLDQQLARLQAFTMLVFVSPNAVEAFFSRLKELDYVRPQQLSLAVMGQASRLSLKRHGVDFAVTPVFSPQDKQRTDSETLLKELDLASMSGKEVLVIRGDSGRDFFATSLREAGILVTQVASYQRVIPEFDQHKQSQLLTLISSALAWIVTSSEVLPRLLAWSEKLGGIEMVAKMQQQSLFVPHARIAEKAQELGFKSVSLTASGDENLALALQSRYE</sequence>
<dbReference type="EMBL" id="JACOFZ010000009">
    <property type="protein sequence ID" value="MBC3883055.1"/>
    <property type="molecule type" value="Genomic_DNA"/>
</dbReference>
<dbReference type="Proteomes" id="UP000627446">
    <property type="component" value="Unassembled WGS sequence"/>
</dbReference>
<dbReference type="InterPro" id="IPR036108">
    <property type="entry name" value="4pyrrol_syn_uPrphyn_synt_sf"/>
</dbReference>
<comment type="function">
    <text evidence="6 9">Catalyzes cyclization of the linear tetrapyrrole, hydroxymethylbilane, to the macrocyclic uroporphyrinogen III.</text>
</comment>
<dbReference type="GO" id="GO:0006780">
    <property type="term" value="P:uroporphyrinogen III biosynthetic process"/>
    <property type="evidence" value="ECO:0007669"/>
    <property type="project" value="UniProtKB-UniRule"/>
</dbReference>
<accession>A0A923HTH5</accession>
<dbReference type="RefSeq" id="WP_186917672.1">
    <property type="nucleotide sequence ID" value="NZ_JACOFZ010000009.1"/>
</dbReference>
<name>A0A923HTH5_9BURK</name>
<dbReference type="PANTHER" id="PTHR38042">
    <property type="entry name" value="UROPORPHYRINOGEN-III SYNTHASE, CHLOROPLASTIC"/>
    <property type="match status" value="1"/>
</dbReference>
<evidence type="ECO:0000256" key="2">
    <source>
        <dbReference type="ARBA" id="ARBA00008133"/>
    </source>
</evidence>
<dbReference type="GO" id="GO:0004852">
    <property type="term" value="F:uroporphyrinogen-III synthase activity"/>
    <property type="evidence" value="ECO:0007669"/>
    <property type="project" value="UniProtKB-UniRule"/>
</dbReference>
<comment type="catalytic activity">
    <reaction evidence="8 9">
        <text>hydroxymethylbilane = uroporphyrinogen III + H2O</text>
        <dbReference type="Rhea" id="RHEA:18965"/>
        <dbReference type="ChEBI" id="CHEBI:15377"/>
        <dbReference type="ChEBI" id="CHEBI:57308"/>
        <dbReference type="ChEBI" id="CHEBI:57845"/>
        <dbReference type="EC" id="4.2.1.75"/>
    </reaction>
</comment>
<dbReference type="PANTHER" id="PTHR38042:SF1">
    <property type="entry name" value="UROPORPHYRINOGEN-III SYNTHASE, CHLOROPLASTIC"/>
    <property type="match status" value="1"/>
</dbReference>
<evidence type="ECO:0000256" key="7">
    <source>
        <dbReference type="ARBA" id="ARBA00040167"/>
    </source>
</evidence>
<dbReference type="InterPro" id="IPR039793">
    <property type="entry name" value="UROS/Hem4"/>
</dbReference>
<comment type="pathway">
    <text evidence="1 9">Porphyrin-containing compound metabolism; protoporphyrin-IX biosynthesis; coproporphyrinogen-III from 5-aminolevulinate: step 3/4.</text>
</comment>
<evidence type="ECO:0000256" key="8">
    <source>
        <dbReference type="ARBA" id="ARBA00048617"/>
    </source>
</evidence>
<keyword evidence="5 9" id="KW-0627">Porphyrin biosynthesis</keyword>
<comment type="similarity">
    <text evidence="2 9">Belongs to the uroporphyrinogen-III synthase family.</text>
</comment>
<keyword evidence="4 9" id="KW-0456">Lyase</keyword>
<comment type="caution">
    <text evidence="11">The sequence shown here is derived from an EMBL/GenBank/DDBJ whole genome shotgun (WGS) entry which is preliminary data.</text>
</comment>
<evidence type="ECO:0000259" key="10">
    <source>
        <dbReference type="Pfam" id="PF02602"/>
    </source>
</evidence>